<keyword evidence="4" id="KW-0347">Helicase</keyword>
<accession>A0AAD5QPT7</accession>
<evidence type="ECO:0000256" key="3">
    <source>
        <dbReference type="ARBA" id="ARBA00022801"/>
    </source>
</evidence>
<evidence type="ECO:0000256" key="4">
    <source>
        <dbReference type="ARBA" id="ARBA00022806"/>
    </source>
</evidence>
<keyword evidence="1" id="KW-0479">Metal-binding</keyword>
<sequence>MIFGRFTLFRSQISYGDWLRTHWQRSLRDDIANELVALDITPTLFETELEPYAKVIVDWIQTHIPGGESYHPLSASTHLSRVHDIEETIWSPQLGMKGKIDVTMEVRILVNRLL</sequence>
<dbReference type="GO" id="GO:0004386">
    <property type="term" value="F:helicase activity"/>
    <property type="evidence" value="ECO:0007669"/>
    <property type="project" value="UniProtKB-KW"/>
</dbReference>
<reference evidence="7" key="1">
    <citation type="submission" date="2021-06" db="EMBL/GenBank/DDBJ databases">
        <title>Parelaphostrongylus tenuis whole genome reference sequence.</title>
        <authorList>
            <person name="Garwood T.J."/>
            <person name="Larsen P.A."/>
            <person name="Fountain-Jones N.M."/>
            <person name="Garbe J.R."/>
            <person name="Macchietto M.G."/>
            <person name="Kania S.A."/>
            <person name="Gerhold R.W."/>
            <person name="Richards J.E."/>
            <person name="Wolf T.M."/>
        </authorList>
    </citation>
    <scope>NUCLEOTIDE SEQUENCE</scope>
    <source>
        <strain evidence="7">MNPRO001-30</strain>
        <tissue evidence="7">Meninges</tissue>
    </source>
</reference>
<dbReference type="AlphaFoldDB" id="A0AAD5QPT7"/>
<protein>
    <recommendedName>
        <fullName evidence="6">DNA replication factor Dna2 N-terminal domain-containing protein</fullName>
    </recommendedName>
</protein>
<proteinExistence type="predicted"/>
<dbReference type="Pfam" id="PF08696">
    <property type="entry name" value="Dna2"/>
    <property type="match status" value="1"/>
</dbReference>
<keyword evidence="8" id="KW-1185">Reference proteome</keyword>
<dbReference type="Proteomes" id="UP001196413">
    <property type="component" value="Unassembled WGS sequence"/>
</dbReference>
<evidence type="ECO:0000256" key="5">
    <source>
        <dbReference type="ARBA" id="ARBA00022840"/>
    </source>
</evidence>
<name>A0AAD5QPT7_PARTN</name>
<dbReference type="GO" id="GO:0016787">
    <property type="term" value="F:hydrolase activity"/>
    <property type="evidence" value="ECO:0007669"/>
    <property type="project" value="UniProtKB-KW"/>
</dbReference>
<evidence type="ECO:0000313" key="8">
    <source>
        <dbReference type="Proteomes" id="UP001196413"/>
    </source>
</evidence>
<gene>
    <name evidence="7" type="ORF">KIN20_016476</name>
</gene>
<dbReference type="EMBL" id="JAHQIW010003307">
    <property type="protein sequence ID" value="KAJ1358152.1"/>
    <property type="molecule type" value="Genomic_DNA"/>
</dbReference>
<keyword evidence="5" id="KW-0067">ATP-binding</keyword>
<keyword evidence="3" id="KW-0378">Hydrolase</keyword>
<evidence type="ECO:0000256" key="1">
    <source>
        <dbReference type="ARBA" id="ARBA00022723"/>
    </source>
</evidence>
<dbReference type="GO" id="GO:0005524">
    <property type="term" value="F:ATP binding"/>
    <property type="evidence" value="ECO:0007669"/>
    <property type="project" value="UniProtKB-KW"/>
</dbReference>
<feature type="domain" description="DNA replication factor Dna2 N-terminal" evidence="6">
    <location>
        <begin position="17"/>
        <end position="106"/>
    </location>
</feature>
<evidence type="ECO:0000313" key="7">
    <source>
        <dbReference type="EMBL" id="KAJ1358152.1"/>
    </source>
</evidence>
<dbReference type="GO" id="GO:0046872">
    <property type="term" value="F:metal ion binding"/>
    <property type="evidence" value="ECO:0007669"/>
    <property type="project" value="UniProtKB-KW"/>
</dbReference>
<organism evidence="7 8">
    <name type="scientific">Parelaphostrongylus tenuis</name>
    <name type="common">Meningeal worm</name>
    <dbReference type="NCBI Taxonomy" id="148309"/>
    <lineage>
        <taxon>Eukaryota</taxon>
        <taxon>Metazoa</taxon>
        <taxon>Ecdysozoa</taxon>
        <taxon>Nematoda</taxon>
        <taxon>Chromadorea</taxon>
        <taxon>Rhabditida</taxon>
        <taxon>Rhabditina</taxon>
        <taxon>Rhabditomorpha</taxon>
        <taxon>Strongyloidea</taxon>
        <taxon>Metastrongylidae</taxon>
        <taxon>Parelaphostrongylus</taxon>
    </lineage>
</organism>
<comment type="caution">
    <text evidence="7">The sequence shown here is derived from an EMBL/GenBank/DDBJ whole genome shotgun (WGS) entry which is preliminary data.</text>
</comment>
<keyword evidence="2" id="KW-0547">Nucleotide-binding</keyword>
<evidence type="ECO:0000256" key="2">
    <source>
        <dbReference type="ARBA" id="ARBA00022741"/>
    </source>
</evidence>
<evidence type="ECO:0000259" key="6">
    <source>
        <dbReference type="Pfam" id="PF08696"/>
    </source>
</evidence>
<dbReference type="InterPro" id="IPR014808">
    <property type="entry name" value="DNA_replication_fac_Dna2_N"/>
</dbReference>